<evidence type="ECO:0000313" key="3">
    <source>
        <dbReference type="EMBL" id="MYC95663.1"/>
    </source>
</evidence>
<dbReference type="PRINTS" id="PR00080">
    <property type="entry name" value="SDRFAMILY"/>
</dbReference>
<dbReference type="PANTHER" id="PTHR42760:SF115">
    <property type="entry name" value="3-OXOACYL-[ACYL-CARRIER-PROTEIN] REDUCTASE FABG"/>
    <property type="match status" value="1"/>
</dbReference>
<evidence type="ECO:0000256" key="2">
    <source>
        <dbReference type="ARBA" id="ARBA00023002"/>
    </source>
</evidence>
<dbReference type="AlphaFoldDB" id="A0A6B1D8B9"/>
<protein>
    <submittedName>
        <fullName evidence="3">SDR family oxidoreductase</fullName>
    </submittedName>
</protein>
<dbReference type="GO" id="GO:0016616">
    <property type="term" value="F:oxidoreductase activity, acting on the CH-OH group of donors, NAD or NADP as acceptor"/>
    <property type="evidence" value="ECO:0007669"/>
    <property type="project" value="UniProtKB-ARBA"/>
</dbReference>
<dbReference type="FunFam" id="3.40.50.720:FF:000240">
    <property type="entry name" value="SDR family oxidoreductase"/>
    <property type="match status" value="1"/>
</dbReference>
<dbReference type="InterPro" id="IPR002347">
    <property type="entry name" value="SDR_fam"/>
</dbReference>
<dbReference type="InterPro" id="IPR020904">
    <property type="entry name" value="Sc_DH/Rdtase_CS"/>
</dbReference>
<keyword evidence="2" id="KW-0560">Oxidoreductase</keyword>
<comment type="similarity">
    <text evidence="1">Belongs to the short-chain dehydrogenases/reductases (SDR) family.</text>
</comment>
<dbReference type="EMBL" id="VXMH01000063">
    <property type="protein sequence ID" value="MYC95663.1"/>
    <property type="molecule type" value="Genomic_DNA"/>
</dbReference>
<name>A0A6B1D8B9_9CHLR</name>
<dbReference type="SUPFAM" id="SSF51735">
    <property type="entry name" value="NAD(P)-binding Rossmann-fold domains"/>
    <property type="match status" value="1"/>
</dbReference>
<dbReference type="Pfam" id="PF13561">
    <property type="entry name" value="adh_short_C2"/>
    <property type="match status" value="1"/>
</dbReference>
<dbReference type="PROSITE" id="PS00061">
    <property type="entry name" value="ADH_SHORT"/>
    <property type="match status" value="1"/>
</dbReference>
<dbReference type="Gene3D" id="3.40.50.720">
    <property type="entry name" value="NAD(P)-binding Rossmann-like Domain"/>
    <property type="match status" value="1"/>
</dbReference>
<comment type="caution">
    <text evidence="3">The sequence shown here is derived from an EMBL/GenBank/DDBJ whole genome shotgun (WGS) entry which is preliminary data.</text>
</comment>
<evidence type="ECO:0000256" key="1">
    <source>
        <dbReference type="ARBA" id="ARBA00006484"/>
    </source>
</evidence>
<dbReference type="GO" id="GO:0005975">
    <property type="term" value="P:carbohydrate metabolic process"/>
    <property type="evidence" value="ECO:0007669"/>
    <property type="project" value="UniProtKB-ARBA"/>
</dbReference>
<dbReference type="PANTHER" id="PTHR42760">
    <property type="entry name" value="SHORT-CHAIN DEHYDROGENASES/REDUCTASES FAMILY MEMBER"/>
    <property type="match status" value="1"/>
</dbReference>
<reference evidence="3" key="1">
    <citation type="submission" date="2019-09" db="EMBL/GenBank/DDBJ databases">
        <title>Characterisation of the sponge microbiome using genome-centric metagenomics.</title>
        <authorList>
            <person name="Engelberts J.P."/>
            <person name="Robbins S.J."/>
            <person name="De Goeij J.M."/>
            <person name="Aranda M."/>
            <person name="Bell S.C."/>
            <person name="Webster N.S."/>
        </authorList>
    </citation>
    <scope>NUCLEOTIDE SEQUENCE</scope>
    <source>
        <strain evidence="3">SB0661_bin_32</strain>
    </source>
</reference>
<dbReference type="NCBIfam" id="NF006132">
    <property type="entry name" value="PRK08277.1"/>
    <property type="match status" value="1"/>
</dbReference>
<gene>
    <name evidence="3" type="ORF">F4X14_11895</name>
</gene>
<proteinExistence type="inferred from homology"/>
<organism evidence="3">
    <name type="scientific">Caldilineaceae bacterium SB0661_bin_32</name>
    <dbReference type="NCBI Taxonomy" id="2605255"/>
    <lineage>
        <taxon>Bacteria</taxon>
        <taxon>Bacillati</taxon>
        <taxon>Chloroflexota</taxon>
        <taxon>Caldilineae</taxon>
        <taxon>Caldilineales</taxon>
        <taxon>Caldilineaceae</taxon>
    </lineage>
</organism>
<dbReference type="InterPro" id="IPR036291">
    <property type="entry name" value="NAD(P)-bd_dom_sf"/>
</dbReference>
<dbReference type="PRINTS" id="PR00081">
    <property type="entry name" value="GDHRDH"/>
</dbReference>
<accession>A0A6B1D8B9</accession>
<sequence>MAMSSREQFSLDGKVAVITGGTGVLGGAMARGLAGAGARVAILGRREAKASEVAGEIAAAGHDAIPLPADVLDEDSLQAARQILLDEWGSVDVLINCAGGNRPDATVFGDLTFFNVPRSALEGVVGLNFTGTVLPTQIFGELMAQQGRGSIINISSMASQKVLTRVMGYSAAKAAVDNLTRWLAVDLAEKHGPGLRVNAIAPGFFIGEQNRALLIKEDAPSSPGESPVLTERGQQIVDHTPMGRFGEPDELVGAAIWLASDASRFVTGIVVPVDGGFSAASGI</sequence>